<keyword evidence="3" id="KW-1185">Reference proteome</keyword>
<evidence type="ECO:0000256" key="1">
    <source>
        <dbReference type="SAM" id="MobiDB-lite"/>
    </source>
</evidence>
<evidence type="ECO:0000313" key="3">
    <source>
        <dbReference type="Proteomes" id="UP000316079"/>
    </source>
</evidence>
<comment type="caution">
    <text evidence="2">The sequence shown here is derived from an EMBL/GenBank/DDBJ whole genome shotgun (WGS) entry which is preliminary data.</text>
</comment>
<dbReference type="AlphaFoldDB" id="A0A553RE54"/>
<dbReference type="EMBL" id="SRMA01024431">
    <property type="protein sequence ID" value="TRZ00427.1"/>
    <property type="molecule type" value="Genomic_DNA"/>
</dbReference>
<gene>
    <name evidence="2" type="ORF">DNTS_005262</name>
</gene>
<protein>
    <submittedName>
        <fullName evidence="2">Uncharacterized protein</fullName>
    </submittedName>
</protein>
<name>A0A553RE54_9TELE</name>
<sequence length="145" mass="16053">MNRSLQLECCPASGVSRCVGAERPRSQELYPQHHISRRVNLEFNRVTGKSFIGEFFSALDGLYLGLEEVFMRKTGLVGQQLADLRKQKQSMEPTCQFSQGSPDTSPESVMGSFGFVTDESVDFYNDTGAFANVDAGDQIDNTTKP</sequence>
<feature type="compositionally biased region" description="Polar residues" evidence="1">
    <location>
        <begin position="90"/>
        <end position="107"/>
    </location>
</feature>
<feature type="region of interest" description="Disordered" evidence="1">
    <location>
        <begin position="88"/>
        <end position="107"/>
    </location>
</feature>
<dbReference type="OrthoDB" id="6512834at2759"/>
<proteinExistence type="predicted"/>
<dbReference type="Proteomes" id="UP000316079">
    <property type="component" value="Unassembled WGS sequence"/>
</dbReference>
<accession>A0A553RE54</accession>
<organism evidence="2 3">
    <name type="scientific">Danionella cerebrum</name>
    <dbReference type="NCBI Taxonomy" id="2873325"/>
    <lineage>
        <taxon>Eukaryota</taxon>
        <taxon>Metazoa</taxon>
        <taxon>Chordata</taxon>
        <taxon>Craniata</taxon>
        <taxon>Vertebrata</taxon>
        <taxon>Euteleostomi</taxon>
        <taxon>Actinopterygii</taxon>
        <taxon>Neopterygii</taxon>
        <taxon>Teleostei</taxon>
        <taxon>Ostariophysi</taxon>
        <taxon>Cypriniformes</taxon>
        <taxon>Danionidae</taxon>
        <taxon>Danioninae</taxon>
        <taxon>Danionella</taxon>
    </lineage>
</organism>
<evidence type="ECO:0000313" key="2">
    <source>
        <dbReference type="EMBL" id="TRZ00427.1"/>
    </source>
</evidence>
<reference evidence="2 3" key="1">
    <citation type="journal article" date="2019" name="Sci. Data">
        <title>Hybrid genome assembly and annotation of Danionella translucida.</title>
        <authorList>
            <person name="Kadobianskyi M."/>
            <person name="Schulze L."/>
            <person name="Schuelke M."/>
            <person name="Judkewitz B."/>
        </authorList>
    </citation>
    <scope>NUCLEOTIDE SEQUENCE [LARGE SCALE GENOMIC DNA]</scope>
    <source>
        <strain evidence="2 3">Bolton</strain>
    </source>
</reference>